<proteinExistence type="predicted"/>
<organism evidence="1 2">
    <name type="scientific">Nocardioides massiliensis</name>
    <dbReference type="NCBI Taxonomy" id="1325935"/>
    <lineage>
        <taxon>Bacteria</taxon>
        <taxon>Bacillati</taxon>
        <taxon>Actinomycetota</taxon>
        <taxon>Actinomycetes</taxon>
        <taxon>Propionibacteriales</taxon>
        <taxon>Nocardioidaceae</taxon>
        <taxon>Nocardioides</taxon>
    </lineage>
</organism>
<protein>
    <submittedName>
        <fullName evidence="1">Uncharacterized protein</fullName>
    </submittedName>
</protein>
<dbReference type="Proteomes" id="UP001240447">
    <property type="component" value="Unassembled WGS sequence"/>
</dbReference>
<gene>
    <name evidence="1" type="ORF">J2S59_000855</name>
</gene>
<dbReference type="EMBL" id="JAUSQM010000001">
    <property type="protein sequence ID" value="MDP9821046.1"/>
    <property type="molecule type" value="Genomic_DNA"/>
</dbReference>
<reference evidence="1 2" key="1">
    <citation type="submission" date="2023-07" db="EMBL/GenBank/DDBJ databases">
        <title>Sequencing the genomes of 1000 actinobacteria strains.</title>
        <authorList>
            <person name="Klenk H.-P."/>
        </authorList>
    </citation>
    <scope>NUCLEOTIDE SEQUENCE [LARGE SCALE GENOMIC DNA]</scope>
    <source>
        <strain evidence="1 2">GD13</strain>
    </source>
</reference>
<dbReference type="RefSeq" id="WP_220138286.1">
    <property type="nucleotide sequence ID" value="NZ_CCXJ01000063.1"/>
</dbReference>
<evidence type="ECO:0000313" key="1">
    <source>
        <dbReference type="EMBL" id="MDP9821046.1"/>
    </source>
</evidence>
<sequence length="67" mass="7351">MNTPRYPDLTVQLSGHDGNAFAVLGRVARALKSHGVSAAEVQQFNDEAMSGSYDDLLRTCARWVEVQ</sequence>
<name>A0ABT9NKU7_9ACTN</name>
<evidence type="ECO:0000313" key="2">
    <source>
        <dbReference type="Proteomes" id="UP001240447"/>
    </source>
</evidence>
<keyword evidence="2" id="KW-1185">Reference proteome</keyword>
<accession>A0ABT9NKU7</accession>
<comment type="caution">
    <text evidence="1">The sequence shown here is derived from an EMBL/GenBank/DDBJ whole genome shotgun (WGS) entry which is preliminary data.</text>
</comment>